<evidence type="ECO:0000259" key="6">
    <source>
        <dbReference type="Pfam" id="PF00112"/>
    </source>
</evidence>
<evidence type="ECO:0000256" key="4">
    <source>
        <dbReference type="ARBA" id="ARBA00022807"/>
    </source>
</evidence>
<keyword evidence="5" id="KW-0175">Coiled coil</keyword>
<dbReference type="SUPFAM" id="SSF54001">
    <property type="entry name" value="Cysteine proteinases"/>
    <property type="match status" value="1"/>
</dbReference>
<feature type="non-terminal residue" evidence="7">
    <location>
        <position position="1"/>
    </location>
</feature>
<dbReference type="Proteomes" id="UP000029121">
    <property type="component" value="Unassembled WGS sequence"/>
</dbReference>
<accession>R0HIT9</accession>
<feature type="coiled-coil region" evidence="5">
    <location>
        <begin position="292"/>
        <end position="319"/>
    </location>
</feature>
<dbReference type="AlphaFoldDB" id="R0HIT9"/>
<feature type="domain" description="Peptidase C1A papain C-terminal" evidence="6">
    <location>
        <begin position="82"/>
        <end position="168"/>
    </location>
</feature>
<evidence type="ECO:0000256" key="2">
    <source>
        <dbReference type="ARBA" id="ARBA00022670"/>
    </source>
</evidence>
<dbReference type="Gene3D" id="3.90.70.10">
    <property type="entry name" value="Cysteine proteinases"/>
    <property type="match status" value="1"/>
</dbReference>
<dbReference type="Pfam" id="PF00112">
    <property type="entry name" value="Peptidase_C1"/>
    <property type="match status" value="1"/>
</dbReference>
<evidence type="ECO:0000313" key="7">
    <source>
        <dbReference type="EMBL" id="EOA25120.1"/>
    </source>
</evidence>
<keyword evidence="3" id="KW-0378">Hydrolase</keyword>
<proteinExistence type="inferred from homology"/>
<dbReference type="GO" id="GO:0008234">
    <property type="term" value="F:cysteine-type peptidase activity"/>
    <property type="evidence" value="ECO:0007669"/>
    <property type="project" value="UniProtKB-KW"/>
</dbReference>
<name>R0HIT9_9BRAS</name>
<dbReference type="CDD" id="cd02619">
    <property type="entry name" value="Peptidase_C1"/>
    <property type="match status" value="1"/>
</dbReference>
<gene>
    <name evidence="7" type="ORF">CARUB_v10018428mg</name>
</gene>
<dbReference type="InterPro" id="IPR013128">
    <property type="entry name" value="Peptidase_C1A"/>
</dbReference>
<evidence type="ECO:0000256" key="5">
    <source>
        <dbReference type="SAM" id="Coils"/>
    </source>
</evidence>
<comment type="similarity">
    <text evidence="1">Belongs to the peptidase C1 family.</text>
</comment>
<sequence>VIYESDELFSEIKKICKIIPLSLLIKILEVEPEAKFELIRVTNIIRKNTPTEESIDITYARLRKHRVVPDETKTKDWSPYYGIVLDQGNHDMCWAIVAAELVKAIRWIRGRESGTEYSFQELIDFVDQEKGKYSKKNGHFCYTLSIIKALTYIVEKGIQREVDRPFVGCRAVPPPRILLNSELGFIGAAKKIPTIEEALEIYQGPMYKGSMFVGMHAVSVVKAGVDESTGESFMMVRSSHGEKIGVNGYLKVSIDVMLLRTSKECHNKDAESYFQTPTPLLTRFCYPELLEESEEKKRKKKLTDQLATMNRRLVLLNNKT</sequence>
<dbReference type="EMBL" id="KB870809">
    <property type="protein sequence ID" value="EOA25120.1"/>
    <property type="molecule type" value="Genomic_DNA"/>
</dbReference>
<organism evidence="7 8">
    <name type="scientific">Capsella rubella</name>
    <dbReference type="NCBI Taxonomy" id="81985"/>
    <lineage>
        <taxon>Eukaryota</taxon>
        <taxon>Viridiplantae</taxon>
        <taxon>Streptophyta</taxon>
        <taxon>Embryophyta</taxon>
        <taxon>Tracheophyta</taxon>
        <taxon>Spermatophyta</taxon>
        <taxon>Magnoliopsida</taxon>
        <taxon>eudicotyledons</taxon>
        <taxon>Gunneridae</taxon>
        <taxon>Pentapetalae</taxon>
        <taxon>rosids</taxon>
        <taxon>malvids</taxon>
        <taxon>Brassicales</taxon>
        <taxon>Brassicaceae</taxon>
        <taxon>Camelineae</taxon>
        <taxon>Capsella</taxon>
    </lineage>
</organism>
<dbReference type="InterPro" id="IPR000668">
    <property type="entry name" value="Peptidase_C1A_C"/>
</dbReference>
<reference evidence="8" key="1">
    <citation type="journal article" date="2013" name="Nat. Genet.">
        <title>The Capsella rubella genome and the genomic consequences of rapid mating system evolution.</title>
        <authorList>
            <person name="Slotte T."/>
            <person name="Hazzouri K.M."/>
            <person name="Agren J.A."/>
            <person name="Koenig D."/>
            <person name="Maumus F."/>
            <person name="Guo Y.L."/>
            <person name="Steige K."/>
            <person name="Platts A.E."/>
            <person name="Escobar J.S."/>
            <person name="Newman L.K."/>
            <person name="Wang W."/>
            <person name="Mandakova T."/>
            <person name="Vello E."/>
            <person name="Smith L.M."/>
            <person name="Henz S.R."/>
            <person name="Steffen J."/>
            <person name="Takuno S."/>
            <person name="Brandvain Y."/>
            <person name="Coop G."/>
            <person name="Andolfatto P."/>
            <person name="Hu T.T."/>
            <person name="Blanchette M."/>
            <person name="Clark R.M."/>
            <person name="Quesneville H."/>
            <person name="Nordborg M."/>
            <person name="Gaut B.S."/>
            <person name="Lysak M.A."/>
            <person name="Jenkins J."/>
            <person name="Grimwood J."/>
            <person name="Chapman J."/>
            <person name="Prochnik S."/>
            <person name="Shu S."/>
            <person name="Rokhsar D."/>
            <person name="Schmutz J."/>
            <person name="Weigel D."/>
            <person name="Wright S.I."/>
        </authorList>
    </citation>
    <scope>NUCLEOTIDE SEQUENCE [LARGE SCALE GENOMIC DNA]</scope>
    <source>
        <strain evidence="8">cv. Monte Gargano</strain>
    </source>
</reference>
<evidence type="ECO:0000313" key="8">
    <source>
        <dbReference type="Proteomes" id="UP000029121"/>
    </source>
</evidence>
<keyword evidence="8" id="KW-1185">Reference proteome</keyword>
<dbReference type="InterPro" id="IPR038765">
    <property type="entry name" value="Papain-like_cys_pep_sf"/>
</dbReference>
<dbReference type="PANTHER" id="PTHR12411">
    <property type="entry name" value="CYSTEINE PROTEASE FAMILY C1-RELATED"/>
    <property type="match status" value="1"/>
</dbReference>
<keyword evidence="4" id="KW-0788">Thiol protease</keyword>
<protein>
    <recommendedName>
        <fullName evidence="6">Peptidase C1A papain C-terminal domain-containing protein</fullName>
    </recommendedName>
</protein>
<evidence type="ECO:0000256" key="3">
    <source>
        <dbReference type="ARBA" id="ARBA00022801"/>
    </source>
</evidence>
<dbReference type="GO" id="GO:0006508">
    <property type="term" value="P:proteolysis"/>
    <property type="evidence" value="ECO:0007669"/>
    <property type="project" value="UniProtKB-KW"/>
</dbReference>
<evidence type="ECO:0000256" key="1">
    <source>
        <dbReference type="ARBA" id="ARBA00008455"/>
    </source>
</evidence>
<keyword evidence="2" id="KW-0645">Protease</keyword>